<name>A0ABS2ERJ9_9BACE</name>
<dbReference type="Proteomes" id="UP000703295">
    <property type="component" value="Unassembled WGS sequence"/>
</dbReference>
<accession>A0ABS2ERJ9</accession>
<keyword evidence="2" id="KW-1185">Reference proteome</keyword>
<proteinExistence type="predicted"/>
<sequence>MNKWKIFAFLSIITLMTLFVRAGLCTLCPHLLQAENSVEKEVSYCVSPHAEHTASKAIDYLISNRKALIPQTILSIQTQKSLDGKFFLIGFNMGEDFFHRPPLSLNLSHSTHSKHPYTHLNRTYYLYTLKKILI</sequence>
<protein>
    <submittedName>
        <fullName evidence="1">Uncharacterized protein</fullName>
    </submittedName>
</protein>
<dbReference type="EMBL" id="JACJJW010000001">
    <property type="protein sequence ID" value="MBM6757247.1"/>
    <property type="molecule type" value="Genomic_DNA"/>
</dbReference>
<evidence type="ECO:0000313" key="2">
    <source>
        <dbReference type="Proteomes" id="UP000703295"/>
    </source>
</evidence>
<gene>
    <name evidence="1" type="ORF">H6A31_00825</name>
</gene>
<comment type="caution">
    <text evidence="1">The sequence shown here is derived from an EMBL/GenBank/DDBJ whole genome shotgun (WGS) entry which is preliminary data.</text>
</comment>
<dbReference type="RefSeq" id="WP_204473751.1">
    <property type="nucleotide sequence ID" value="NZ_JACJJW010000001.1"/>
</dbReference>
<reference evidence="1 2" key="1">
    <citation type="journal article" date="2021" name="Sci. Rep.">
        <title>The distribution of antibiotic resistance genes in chicken gut microbiota commensals.</title>
        <authorList>
            <person name="Juricova H."/>
            <person name="Matiasovicova J."/>
            <person name="Kubasova T."/>
            <person name="Cejkova D."/>
            <person name="Rychlik I."/>
        </authorList>
    </citation>
    <scope>NUCLEOTIDE SEQUENCE [LARGE SCALE GENOMIC DNA]</scope>
    <source>
        <strain evidence="1 2">An801</strain>
    </source>
</reference>
<organism evidence="1 2">
    <name type="scientific">Bacteroides mediterraneensis</name>
    <dbReference type="NCBI Taxonomy" id="1841856"/>
    <lineage>
        <taxon>Bacteria</taxon>
        <taxon>Pseudomonadati</taxon>
        <taxon>Bacteroidota</taxon>
        <taxon>Bacteroidia</taxon>
        <taxon>Bacteroidales</taxon>
        <taxon>Bacteroidaceae</taxon>
        <taxon>Bacteroides</taxon>
    </lineage>
</organism>
<evidence type="ECO:0000313" key="1">
    <source>
        <dbReference type="EMBL" id="MBM6757247.1"/>
    </source>
</evidence>